<protein>
    <submittedName>
        <fullName evidence="1">Uncharacterized protein</fullName>
    </submittedName>
</protein>
<proteinExistence type="predicted"/>
<name>A0ABR9DAN5_9GAMM</name>
<reference evidence="1 2" key="1">
    <citation type="submission" date="2020-09" db="EMBL/GenBank/DDBJ databases">
        <title>Methylomonas albis sp. nov. and Methylomonas fluvii sp. nov.: Two cold-adapted methanotrophs from the River Elbe and an amended description of Methylovulum psychrotolerans strain Eb1.</title>
        <authorList>
            <person name="Bussmann I.K."/>
            <person name="Klings K.-W."/>
            <person name="Warnstedt J."/>
            <person name="Hoppert M."/>
            <person name="Saborowski A."/>
            <person name="Horn F."/>
            <person name="Liebner S."/>
        </authorList>
    </citation>
    <scope>NUCLEOTIDE SEQUENCE [LARGE SCALE GENOMIC DNA]</scope>
    <source>
        <strain evidence="1 2">EbB</strain>
    </source>
</reference>
<evidence type="ECO:0000313" key="2">
    <source>
        <dbReference type="Proteomes" id="UP000641152"/>
    </source>
</evidence>
<gene>
    <name evidence="1" type="ORF">EBB_04930</name>
</gene>
<evidence type="ECO:0000313" key="1">
    <source>
        <dbReference type="EMBL" id="MBD9359901.1"/>
    </source>
</evidence>
<sequence length="105" mass="12053">MPLKYADEFICSCGEGLKSWRETGMHVHLTINNENTQKEFNVFLMNDEITIEHQGKSYSAEFVVHGDTLIMFLPDGSQKETELRGLKPEFAAKTHLRSYISNKKT</sequence>
<dbReference type="RefSeq" id="WP_192392726.1">
    <property type="nucleotide sequence ID" value="NZ_CAJHIU010000001.1"/>
</dbReference>
<organism evidence="1 2">
    <name type="scientific">Methylomonas fluvii</name>
    <dbReference type="NCBI Taxonomy" id="1854564"/>
    <lineage>
        <taxon>Bacteria</taxon>
        <taxon>Pseudomonadati</taxon>
        <taxon>Pseudomonadota</taxon>
        <taxon>Gammaproteobacteria</taxon>
        <taxon>Methylococcales</taxon>
        <taxon>Methylococcaceae</taxon>
        <taxon>Methylomonas</taxon>
    </lineage>
</organism>
<dbReference type="EMBL" id="JACXST010000001">
    <property type="protein sequence ID" value="MBD9359901.1"/>
    <property type="molecule type" value="Genomic_DNA"/>
</dbReference>
<dbReference type="Proteomes" id="UP000641152">
    <property type="component" value="Unassembled WGS sequence"/>
</dbReference>
<keyword evidence="2" id="KW-1185">Reference proteome</keyword>
<comment type="caution">
    <text evidence="1">The sequence shown here is derived from an EMBL/GenBank/DDBJ whole genome shotgun (WGS) entry which is preliminary data.</text>
</comment>
<accession>A0ABR9DAN5</accession>